<dbReference type="PANTHER" id="PTHR10584">
    <property type="entry name" value="SUGAR KINASE"/>
    <property type="match status" value="1"/>
</dbReference>
<dbReference type="STRING" id="460384.SAMN05216313_11360"/>
<dbReference type="RefSeq" id="WP_092364638.1">
    <property type="nucleotide sequence ID" value="NZ_DAINWJ010000204.1"/>
</dbReference>
<dbReference type="AlphaFoldDB" id="A0A1I0GVB4"/>
<evidence type="ECO:0000256" key="2">
    <source>
        <dbReference type="ARBA" id="ARBA00022777"/>
    </source>
</evidence>
<organism evidence="4 5">
    <name type="scientific">Enterocloster lavalensis</name>
    <dbReference type="NCBI Taxonomy" id="460384"/>
    <lineage>
        <taxon>Bacteria</taxon>
        <taxon>Bacillati</taxon>
        <taxon>Bacillota</taxon>
        <taxon>Clostridia</taxon>
        <taxon>Lachnospirales</taxon>
        <taxon>Lachnospiraceae</taxon>
        <taxon>Enterocloster</taxon>
    </lineage>
</organism>
<evidence type="ECO:0000313" key="4">
    <source>
        <dbReference type="EMBL" id="SET75105.1"/>
    </source>
</evidence>
<dbReference type="EMBL" id="FOIM01000013">
    <property type="protein sequence ID" value="SET75105.1"/>
    <property type="molecule type" value="Genomic_DNA"/>
</dbReference>
<keyword evidence="1" id="KW-0808">Transferase</keyword>
<dbReference type="SUPFAM" id="SSF53613">
    <property type="entry name" value="Ribokinase-like"/>
    <property type="match status" value="1"/>
</dbReference>
<dbReference type="InterPro" id="IPR029056">
    <property type="entry name" value="Ribokinase-like"/>
</dbReference>
<accession>A0A1I0GVB4</accession>
<sequence>MGETKTVFFIGDVAMDEYYSAPYFPKIKEKILVQTLPAQMGGMIANAACVYAGYGAPVSFLTALNPGEVSKALCKGLNEAGIDTEFMVWDESLPDAKTIIILAEGEHTVFIPTLNLQRIELSGEAMEALRKADYIYSTFCELRPLRFGEMTACRVLEDVKSRGCRLWVDLDVADIQDGDEALFGYVDTLFVNEKGYENLEKRAGGDVCAWLYGKGVQRLIVTQAEKGCTVYCRDEETFSVDGLKVPVVDVTGAGDTFCSSFLYGYTREMELRQCAKFANYAASRAVTELGARAGAVGAEAVLDWVERHGGDRAEFEKFL</sequence>
<dbReference type="InterPro" id="IPR011611">
    <property type="entry name" value="PfkB_dom"/>
</dbReference>
<dbReference type="GeneID" id="93280584"/>
<reference evidence="5" key="1">
    <citation type="submission" date="2016-10" db="EMBL/GenBank/DDBJ databases">
        <authorList>
            <person name="Varghese N."/>
            <person name="Submissions S."/>
        </authorList>
    </citation>
    <scope>NUCLEOTIDE SEQUENCE [LARGE SCALE GENOMIC DNA]</scope>
    <source>
        <strain evidence="5">NLAE-zl-G277</strain>
    </source>
</reference>
<dbReference type="GO" id="GO:0016301">
    <property type="term" value="F:kinase activity"/>
    <property type="evidence" value="ECO:0007669"/>
    <property type="project" value="UniProtKB-KW"/>
</dbReference>
<proteinExistence type="predicted"/>
<protein>
    <submittedName>
        <fullName evidence="4">Ribokinase</fullName>
    </submittedName>
</protein>
<dbReference type="Proteomes" id="UP000198508">
    <property type="component" value="Unassembled WGS sequence"/>
</dbReference>
<feature type="domain" description="Carbohydrate kinase PfkB" evidence="3">
    <location>
        <begin position="7"/>
        <end position="293"/>
    </location>
</feature>
<dbReference type="PANTHER" id="PTHR10584:SF166">
    <property type="entry name" value="RIBOKINASE"/>
    <property type="match status" value="1"/>
</dbReference>
<evidence type="ECO:0000313" key="5">
    <source>
        <dbReference type="Proteomes" id="UP000198508"/>
    </source>
</evidence>
<keyword evidence="2 4" id="KW-0418">Kinase</keyword>
<gene>
    <name evidence="4" type="ORF">SAMN05216313_11360</name>
</gene>
<dbReference type="Pfam" id="PF00294">
    <property type="entry name" value="PfkB"/>
    <property type="match status" value="1"/>
</dbReference>
<dbReference type="Gene3D" id="3.40.1190.20">
    <property type="match status" value="1"/>
</dbReference>
<evidence type="ECO:0000256" key="1">
    <source>
        <dbReference type="ARBA" id="ARBA00022679"/>
    </source>
</evidence>
<evidence type="ECO:0000259" key="3">
    <source>
        <dbReference type="Pfam" id="PF00294"/>
    </source>
</evidence>
<name>A0A1I0GVB4_9FIRM</name>
<keyword evidence="5" id="KW-1185">Reference proteome</keyword>